<proteinExistence type="predicted"/>
<name>A0ABY1KXR7_9FLAO</name>
<gene>
    <name evidence="1" type="ORF">SAMN05421766_103694</name>
</gene>
<keyword evidence="2" id="KW-1185">Reference proteome</keyword>
<organism evidence="1 2">
    <name type="scientific">Zobellia uliginosa</name>
    <dbReference type="NCBI Taxonomy" id="143224"/>
    <lineage>
        <taxon>Bacteria</taxon>
        <taxon>Pseudomonadati</taxon>
        <taxon>Bacteroidota</taxon>
        <taxon>Flavobacteriia</taxon>
        <taxon>Flavobacteriales</taxon>
        <taxon>Flavobacteriaceae</taxon>
        <taxon>Zobellia</taxon>
    </lineage>
</organism>
<evidence type="ECO:0000313" key="2">
    <source>
        <dbReference type="Proteomes" id="UP000185728"/>
    </source>
</evidence>
<protein>
    <recommendedName>
        <fullName evidence="3">Protein CcmA, bactofilin family</fullName>
    </recommendedName>
</protein>
<evidence type="ECO:0008006" key="3">
    <source>
        <dbReference type="Google" id="ProtNLM"/>
    </source>
</evidence>
<comment type="caution">
    <text evidence="1">The sequence shown here is derived from an EMBL/GenBank/DDBJ whole genome shotgun (WGS) entry which is preliminary data.</text>
</comment>
<dbReference type="RefSeq" id="WP_076455429.1">
    <property type="nucleotide sequence ID" value="NZ_FTOB01000003.1"/>
</dbReference>
<dbReference type="Proteomes" id="UP000185728">
    <property type="component" value="Unassembled WGS sequence"/>
</dbReference>
<dbReference type="EMBL" id="FTOB01000003">
    <property type="protein sequence ID" value="SIS73385.1"/>
    <property type="molecule type" value="Genomic_DNA"/>
</dbReference>
<reference evidence="1 2" key="1">
    <citation type="submission" date="2017-01" db="EMBL/GenBank/DDBJ databases">
        <authorList>
            <person name="Varghese N."/>
            <person name="Submissions S."/>
        </authorList>
    </citation>
    <scope>NUCLEOTIDE SEQUENCE [LARGE SCALE GENOMIC DNA]</scope>
    <source>
        <strain evidence="1 2">DSM 2061</strain>
    </source>
</reference>
<sequence length="233" mass="26836">MTTKSLIKLSEEIPDFPTLRLIEEYKYSNSPKAKKEQEDMLGELKGLLPEAYLETMPTSEQAFQVPEPTALYYDHDLNLEQLDLSSISENSMVVKGNLSVDHLIIDAEIDINTSLVVMGNLEVENFICSGSDIYVAKTIHVANSFIAHYNHGRIRAQKQFAHLLLTHDYWGFEIPEYKVDKNCHWQDQKAFPYSEVIQPELIESMTDNEGKVQQWPNFEKICNYIEADKGIFR</sequence>
<evidence type="ECO:0000313" key="1">
    <source>
        <dbReference type="EMBL" id="SIS73385.1"/>
    </source>
</evidence>
<accession>A0ABY1KXR7</accession>